<sequence length="230" mass="25714">MIGFWDYTVWLTYLSLLSAFCGVLVTLHGNGHPFMGAFFLMFCGLCDSFDGMVARTKKDRSQMAKDFGVQIDSLADLVAFGFLPAAIGDGMLRAGAQLSDVPHIRSGQPTIFLFAIMMFYVLAAMVRLAYFNVTEEERQKMTVGSRKYYIGLPVTISALIFPTVLLFQYVLPQDVTYAYFAVLLITALLFLGKFRVPKPKLKEILVLVGIGGVEFVILLILRMIISYRGR</sequence>
<feature type="transmembrane region" description="Helical" evidence="1">
    <location>
        <begin position="34"/>
        <end position="53"/>
    </location>
</feature>
<feature type="transmembrane region" description="Helical" evidence="1">
    <location>
        <begin position="111"/>
        <end position="130"/>
    </location>
</feature>
<dbReference type="RefSeq" id="WP_031474088.1">
    <property type="nucleotide sequence ID" value="NZ_FOIL01000014.1"/>
</dbReference>
<feature type="transmembrane region" description="Helical" evidence="1">
    <location>
        <begin position="150"/>
        <end position="170"/>
    </location>
</feature>
<dbReference type="GO" id="GO:0016780">
    <property type="term" value="F:phosphotransferase activity, for other substituted phosphate groups"/>
    <property type="evidence" value="ECO:0007669"/>
    <property type="project" value="InterPro"/>
</dbReference>
<evidence type="ECO:0000313" key="3">
    <source>
        <dbReference type="EMBL" id="SFR88057.1"/>
    </source>
</evidence>
<keyword evidence="1" id="KW-0472">Membrane</keyword>
<dbReference type="AlphaFoldDB" id="A0A1I0DSA3"/>
<dbReference type="eggNOG" id="COG1183">
    <property type="taxonomic scope" value="Bacteria"/>
</dbReference>
<keyword evidence="1" id="KW-0812">Transmembrane</keyword>
<keyword evidence="4" id="KW-1185">Reference proteome</keyword>
<accession>A0A1I0DSA3</accession>
<name>A0A1I0DSA3_9FIRM</name>
<keyword evidence="2" id="KW-0808">Transferase</keyword>
<feature type="transmembrane region" description="Helical" evidence="1">
    <location>
        <begin position="176"/>
        <end position="192"/>
    </location>
</feature>
<dbReference type="STRING" id="1526.SAMN02910262_02386"/>
<feature type="transmembrane region" description="Helical" evidence="1">
    <location>
        <begin position="204"/>
        <end position="225"/>
    </location>
</feature>
<dbReference type="OrthoDB" id="9777147at2"/>
<dbReference type="GO" id="GO:0008654">
    <property type="term" value="P:phospholipid biosynthetic process"/>
    <property type="evidence" value="ECO:0007669"/>
    <property type="project" value="InterPro"/>
</dbReference>
<evidence type="ECO:0000313" key="4">
    <source>
        <dbReference type="Proteomes" id="UP000199820"/>
    </source>
</evidence>
<dbReference type="Gene3D" id="1.20.120.1760">
    <property type="match status" value="1"/>
</dbReference>
<dbReference type="InterPro" id="IPR000462">
    <property type="entry name" value="CDP-OH_P_trans"/>
</dbReference>
<organism evidence="2 4">
    <name type="scientific">[Clostridium] aminophilum</name>
    <dbReference type="NCBI Taxonomy" id="1526"/>
    <lineage>
        <taxon>Bacteria</taxon>
        <taxon>Bacillati</taxon>
        <taxon>Bacillota</taxon>
        <taxon>Clostridia</taxon>
        <taxon>Lachnospirales</taxon>
        <taxon>Lachnospiraceae</taxon>
    </lineage>
</organism>
<reference evidence="4 5" key="1">
    <citation type="submission" date="2016-10" db="EMBL/GenBank/DDBJ databases">
        <authorList>
            <person name="de Groot N.N."/>
        </authorList>
    </citation>
    <scope>NUCLEOTIDE SEQUENCE [LARGE SCALE GENOMIC DNA]</scope>
    <source>
        <strain evidence="3 5">F</strain>
        <strain evidence="2 4">KH1P1</strain>
    </source>
</reference>
<dbReference type="EMBL" id="FOIL01000014">
    <property type="protein sequence ID" value="SET35465.1"/>
    <property type="molecule type" value="Genomic_DNA"/>
</dbReference>
<evidence type="ECO:0000313" key="2">
    <source>
        <dbReference type="EMBL" id="SET35465.1"/>
    </source>
</evidence>
<protein>
    <submittedName>
        <fullName evidence="2">CDP-diacylglycerol---serine O-phosphatidyltransferase</fullName>
    </submittedName>
</protein>
<proteinExistence type="predicted"/>
<evidence type="ECO:0000256" key="1">
    <source>
        <dbReference type="SAM" id="Phobius"/>
    </source>
</evidence>
<dbReference type="InterPro" id="IPR043130">
    <property type="entry name" value="CDP-OH_PTrfase_TM_dom"/>
</dbReference>
<dbReference type="EMBL" id="FOZC01000016">
    <property type="protein sequence ID" value="SFR88057.1"/>
    <property type="molecule type" value="Genomic_DNA"/>
</dbReference>
<feature type="transmembrane region" description="Helical" evidence="1">
    <location>
        <begin position="7"/>
        <end position="28"/>
    </location>
</feature>
<dbReference type="Pfam" id="PF01066">
    <property type="entry name" value="CDP-OH_P_transf"/>
    <property type="match status" value="1"/>
</dbReference>
<feature type="transmembrane region" description="Helical" evidence="1">
    <location>
        <begin position="74"/>
        <end position="91"/>
    </location>
</feature>
<dbReference type="Proteomes" id="UP000214760">
    <property type="component" value="Unassembled WGS sequence"/>
</dbReference>
<dbReference type="GO" id="GO:0016020">
    <property type="term" value="C:membrane"/>
    <property type="evidence" value="ECO:0007669"/>
    <property type="project" value="InterPro"/>
</dbReference>
<gene>
    <name evidence="3" type="ORF">SAMN02910262_02386</name>
    <name evidence="2" type="ORF">SAMN04487771_101423</name>
</gene>
<keyword evidence="1" id="KW-1133">Transmembrane helix</keyword>
<dbReference type="Proteomes" id="UP000199820">
    <property type="component" value="Unassembled WGS sequence"/>
</dbReference>
<evidence type="ECO:0000313" key="5">
    <source>
        <dbReference type="Proteomes" id="UP000214760"/>
    </source>
</evidence>